<dbReference type="RefSeq" id="WP_337674511.1">
    <property type="nucleotide sequence ID" value="NZ_JAVSGH010000010.1"/>
</dbReference>
<keyword evidence="3" id="KW-1185">Reference proteome</keyword>
<gene>
    <name evidence="2" type="ORF">ROS62_11390</name>
</gene>
<protein>
    <submittedName>
        <fullName evidence="2">Uncharacterized protein</fullName>
    </submittedName>
</protein>
<evidence type="ECO:0000256" key="1">
    <source>
        <dbReference type="SAM" id="MobiDB-lite"/>
    </source>
</evidence>
<evidence type="ECO:0000313" key="2">
    <source>
        <dbReference type="EMBL" id="MDT3725467.1"/>
    </source>
</evidence>
<reference evidence="2" key="1">
    <citation type="submission" date="2024-05" db="EMBL/GenBank/DDBJ databases">
        <title>30 novel species of actinomycetes from the DSMZ collection.</title>
        <authorList>
            <person name="Nouioui I."/>
        </authorList>
    </citation>
    <scope>NUCLEOTIDE SEQUENCE</scope>
    <source>
        <strain evidence="2">DSM 41972</strain>
    </source>
</reference>
<comment type="caution">
    <text evidence="2">The sequence shown here is derived from an EMBL/GenBank/DDBJ whole genome shotgun (WGS) entry which is preliminary data.</text>
</comment>
<dbReference type="Proteomes" id="UP001181313">
    <property type="component" value="Unassembled WGS sequence"/>
</dbReference>
<dbReference type="EMBL" id="JAVSGH010000010">
    <property type="protein sequence ID" value="MDT3725467.1"/>
    <property type="molecule type" value="Genomic_DNA"/>
</dbReference>
<proteinExistence type="predicted"/>
<name>A0ABU3HXN0_9ACTN</name>
<organism evidence="2 3">
    <name type="scientific">Streptomyces althioticus subsp. attaecolombicae</name>
    <dbReference type="NCBI Taxonomy" id="3075534"/>
    <lineage>
        <taxon>Bacteria</taxon>
        <taxon>Bacillati</taxon>
        <taxon>Actinomycetota</taxon>
        <taxon>Actinomycetes</taxon>
        <taxon>Kitasatosporales</taxon>
        <taxon>Streptomycetaceae</taxon>
        <taxon>Streptomyces</taxon>
        <taxon>Streptomyces althioticus group</taxon>
    </lineage>
</organism>
<feature type="compositionally biased region" description="Basic and acidic residues" evidence="1">
    <location>
        <begin position="24"/>
        <end position="54"/>
    </location>
</feature>
<evidence type="ECO:0000313" key="3">
    <source>
        <dbReference type="Proteomes" id="UP001181313"/>
    </source>
</evidence>
<accession>A0ABU3HXN0</accession>
<sequence>MTATPASRVRAPRPSGPRTRVSHRRDPCGRTPRTDFARTHSARTDFARTEEPRP</sequence>
<feature type="region of interest" description="Disordered" evidence="1">
    <location>
        <begin position="1"/>
        <end position="54"/>
    </location>
</feature>